<evidence type="ECO:0000313" key="6">
    <source>
        <dbReference type="Proteomes" id="UP000052991"/>
    </source>
</evidence>
<evidence type="ECO:0000313" key="5">
    <source>
        <dbReference type="Proteomes" id="UP000031847"/>
    </source>
</evidence>
<feature type="region of interest" description="Disordered" evidence="1">
    <location>
        <begin position="1"/>
        <end position="30"/>
    </location>
</feature>
<dbReference type="InterPro" id="IPR034074">
    <property type="entry name" value="Y4bN_pept_dom"/>
</dbReference>
<dbReference type="Pfam" id="PF00082">
    <property type="entry name" value="Peptidase_S8"/>
    <property type="match status" value="1"/>
</dbReference>
<dbReference type="AlphaFoldDB" id="A0A0B8QK88"/>
<name>A0A0B8QK88_LACLL</name>
<organism evidence="3 5">
    <name type="scientific">Lactococcus lactis subsp. lactis</name>
    <name type="common">Streptococcus lactis</name>
    <dbReference type="NCBI Taxonomy" id="1360"/>
    <lineage>
        <taxon>Bacteria</taxon>
        <taxon>Bacillati</taxon>
        <taxon>Bacillota</taxon>
        <taxon>Bacilli</taxon>
        <taxon>Lactobacillales</taxon>
        <taxon>Streptococcaceae</taxon>
        <taxon>Lactococcus</taxon>
    </lineage>
</organism>
<dbReference type="EMBL" id="BBSI01000022">
    <property type="protein sequence ID" value="GAM80250.1"/>
    <property type="molecule type" value="Genomic_DNA"/>
</dbReference>
<evidence type="ECO:0000256" key="1">
    <source>
        <dbReference type="SAM" id="MobiDB-lite"/>
    </source>
</evidence>
<dbReference type="InterPro" id="IPR036852">
    <property type="entry name" value="Peptidase_S8/S53_dom_sf"/>
</dbReference>
<proteinExistence type="predicted"/>
<dbReference type="CDD" id="cd04847">
    <property type="entry name" value="Peptidases_S8_Subtilisin_like_2"/>
    <property type="match status" value="1"/>
</dbReference>
<dbReference type="EMBL" id="LKLW01000090">
    <property type="protein sequence ID" value="KSU26585.1"/>
    <property type="molecule type" value="Genomic_DNA"/>
</dbReference>
<evidence type="ECO:0000313" key="3">
    <source>
        <dbReference type="EMBL" id="GAM80250.1"/>
    </source>
</evidence>
<feature type="domain" description="Peptidase S8/S53" evidence="2">
    <location>
        <begin position="251"/>
        <end position="525"/>
    </location>
</feature>
<protein>
    <submittedName>
        <fullName evidence="4">Putative serine protease</fullName>
    </submittedName>
    <submittedName>
        <fullName evidence="3">Subtilisin-like serine proteases</fullName>
    </submittedName>
</protein>
<dbReference type="Proteomes" id="UP000031847">
    <property type="component" value="Unassembled WGS sequence"/>
</dbReference>
<sequence>MVDKNPILNFNPREFDSGKTPGGGNTDKPSWTLKEQELAMRAERLSSEIDGLNVSWDDNEKYGFSKLIDIEFIEKAKAKSHQKKILDLFSGSGGVRQVGMSSEFTMTLKIKNADDFRIIKEKLSDPERNDVSISAIQQIQSFEPIFNTSGKSAIYKVSLIDYLIENENKGAYCLIEKRLTEHKIDFSALRYGNKPVIEIREDNLDKLTFIKQLPIKSLEPMEETPPFRFQSIKGMPDVPLLEFDPTKRYPLIGLMDSGVTQNKYTKGWVTRGNGCQYEENNLDTTHGTYISTLLIHGDRLNNYSDSESVGCIIIEVPIVPKKAITEVELVGNIERAVQQNPEIDIWNLSVSLSGEISENRFSDFSIELDRIQAENNVLFFKSAGNDDSFYRGGQAGKLSIGAETIHGVTVGAMNRASDNFGFTKAEYPAPYSRRGRGPASIIKPDLSFYGGDVFATKKNPTQYVDFATIGEMGFGANEEEIYQVGTSFSTPKVAKIAAEIADYLEMEDFNPLLIKALLIHSASYSNNLLISEEDKIEKLGFGKPKPVSNIVFSSLGSSTLLLKGELEKGKNIDILNFPFPKTMVENGKFKGRLTATLVYNPYLEGELGSEYCQSNLQFKLGTYDNIVPVEGRFAVFNPYKREGSKNIFLNSIYSKKKINQNTQFGTERLQIKYGDKYYPVKKYTYDLKELSPTNEKYITEDKKWYLFLEGQYRNFVQDKYDGLEKGLAMEYCLLISITDPEEDVDVYTGIVQSLEENNFVYNEVQVGANIQVEHDID</sequence>
<dbReference type="SUPFAM" id="SSF52743">
    <property type="entry name" value="Subtilisin-like"/>
    <property type="match status" value="1"/>
</dbReference>
<reference evidence="3 5" key="1">
    <citation type="submission" date="2015-01" db="EMBL/GenBank/DDBJ databases">
        <title>Lactococcus lactis subsp.lactis JCM 5805 whole genome shotgun sequence.</title>
        <authorList>
            <person name="Fujii T."/>
            <person name="Tomita Y."/>
            <person name="Ikushima S."/>
            <person name="Fujiwara D."/>
        </authorList>
    </citation>
    <scope>NUCLEOTIDE SEQUENCE [LARGE SCALE GENOMIC DNA]</scope>
    <source>
        <strain evidence="3 5">JCM 5805</strain>
    </source>
</reference>
<accession>A0A0B8QK88</accession>
<evidence type="ECO:0000313" key="4">
    <source>
        <dbReference type="EMBL" id="KSU26585.1"/>
    </source>
</evidence>
<dbReference type="Gene3D" id="3.40.50.200">
    <property type="entry name" value="Peptidase S8/S53 domain"/>
    <property type="match status" value="1"/>
</dbReference>
<dbReference type="PATRIC" id="fig|1360.116.peg.1313"/>
<reference evidence="6" key="2">
    <citation type="submission" date="2015-10" db="EMBL/GenBank/DDBJ databases">
        <title>Draft Genome Sequences of 11 Lactococcus lactis subspecies cremoris strains.</title>
        <authorList>
            <person name="Wels M."/>
            <person name="Backus L."/>
            <person name="Boekhorst J."/>
            <person name="Dijkstra A."/>
            <person name="Beerthuizen M."/>
            <person name="Kelly W."/>
            <person name="Siezen R."/>
            <person name="Bachmann H."/>
            <person name="Van Hijum S."/>
        </authorList>
    </citation>
    <scope>NUCLEOTIDE SEQUENCE [LARGE SCALE GENOMIC DNA]</scope>
    <source>
        <strain evidence="6">N42</strain>
    </source>
</reference>
<keyword evidence="3" id="KW-0645">Protease</keyword>
<dbReference type="Proteomes" id="UP000052991">
    <property type="component" value="Unassembled WGS sequence"/>
</dbReference>
<gene>
    <name evidence="3" type="ORF">JCM5805K_1361</name>
    <name evidence="4" type="ORF">N42_1523</name>
</gene>
<dbReference type="GO" id="GO:0004252">
    <property type="term" value="F:serine-type endopeptidase activity"/>
    <property type="evidence" value="ECO:0007669"/>
    <property type="project" value="InterPro"/>
</dbReference>
<keyword evidence="3" id="KW-0378">Hydrolase</keyword>
<reference evidence="4" key="3">
    <citation type="journal article" date="2017" name="Genome Announc.">
        <title>Draft Genome Sequences of 24 Lactococcus lactis Strains.</title>
        <authorList>
            <person name="Backus L."/>
            <person name="Wels M."/>
            <person name="Boekhorst J."/>
            <person name="Dijkstra A.R."/>
            <person name="Beerthuyzen M."/>
            <person name="Kelly W.J."/>
            <person name="Siezen R.J."/>
            <person name="van Hijum S.A."/>
            <person name="Bachmann H."/>
        </authorList>
    </citation>
    <scope>NUCLEOTIDE SEQUENCE</scope>
    <source>
        <strain evidence="4">N42</strain>
    </source>
</reference>
<evidence type="ECO:0000259" key="2">
    <source>
        <dbReference type="Pfam" id="PF00082"/>
    </source>
</evidence>
<dbReference type="RefSeq" id="WP_025016808.1">
    <property type="nucleotide sequence ID" value="NZ_BAABQR010000002.1"/>
</dbReference>
<dbReference type="GO" id="GO:0006508">
    <property type="term" value="P:proteolysis"/>
    <property type="evidence" value="ECO:0007669"/>
    <property type="project" value="UniProtKB-KW"/>
</dbReference>
<dbReference type="InterPro" id="IPR000209">
    <property type="entry name" value="Peptidase_S8/S53_dom"/>
</dbReference>
<comment type="caution">
    <text evidence="3">The sequence shown here is derived from an EMBL/GenBank/DDBJ whole genome shotgun (WGS) entry which is preliminary data.</text>
</comment>